<evidence type="ECO:0000256" key="8">
    <source>
        <dbReference type="ARBA" id="ARBA00022989"/>
    </source>
</evidence>
<dbReference type="GO" id="GO:0046922">
    <property type="term" value="F:peptide-O-fucosyltransferase activity"/>
    <property type="evidence" value="ECO:0007669"/>
    <property type="project" value="UniProtKB-EC"/>
</dbReference>
<comment type="catalytic activity">
    <reaction evidence="12">
        <text>L-seryl-[protein] + GDP-beta-L-fucose = 3-O-(alpha-L-fucosyl)-L-seryl-[protein] + GDP + H(+)</text>
        <dbReference type="Rhea" id="RHEA:63644"/>
        <dbReference type="Rhea" id="RHEA-COMP:9863"/>
        <dbReference type="Rhea" id="RHEA-COMP:17914"/>
        <dbReference type="ChEBI" id="CHEBI:15378"/>
        <dbReference type="ChEBI" id="CHEBI:29999"/>
        <dbReference type="ChEBI" id="CHEBI:57273"/>
        <dbReference type="ChEBI" id="CHEBI:58189"/>
        <dbReference type="ChEBI" id="CHEBI:189632"/>
        <dbReference type="EC" id="2.4.1.221"/>
    </reaction>
    <physiologicalReaction direction="left-to-right" evidence="12">
        <dbReference type="Rhea" id="RHEA:63645"/>
    </physiologicalReaction>
</comment>
<keyword evidence="19" id="KW-1185">Reference proteome</keyword>
<dbReference type="OrthoDB" id="9993460at2759"/>
<gene>
    <name evidence="18" type="ORF">JRQ81_017454</name>
</gene>
<dbReference type="InterPro" id="IPR031481">
    <property type="entry name" value="Glyco_tran_10_N"/>
</dbReference>
<evidence type="ECO:0000259" key="16">
    <source>
        <dbReference type="Pfam" id="PF00852"/>
    </source>
</evidence>
<feature type="compositionally biased region" description="Acidic residues" evidence="14">
    <location>
        <begin position="269"/>
        <end position="278"/>
    </location>
</feature>
<dbReference type="EMBL" id="JAPFRF010000008">
    <property type="protein sequence ID" value="KAJ7324434.1"/>
    <property type="molecule type" value="Genomic_DNA"/>
</dbReference>
<feature type="compositionally biased region" description="Gly residues" evidence="14">
    <location>
        <begin position="34"/>
        <end position="48"/>
    </location>
</feature>
<dbReference type="InterPro" id="IPR055270">
    <property type="entry name" value="Glyco_tran_10_C"/>
</dbReference>
<name>A0A9Q1AZN0_9SAUR</name>
<keyword evidence="13" id="KW-0333">Golgi apparatus</keyword>
<evidence type="ECO:0000256" key="14">
    <source>
        <dbReference type="SAM" id="MobiDB-lite"/>
    </source>
</evidence>
<comment type="subcellular location">
    <subcellularLocation>
        <location evidence="1">Endoplasmic reticulum membrane</location>
        <topology evidence="1">Single-pass type II membrane protein</topology>
    </subcellularLocation>
    <subcellularLocation>
        <location evidence="13">Golgi apparatus</location>
        <location evidence="13">Golgi stack membrane</location>
        <topology evidence="13">Single-pass type II membrane protein</topology>
    </subcellularLocation>
</comment>
<feature type="domain" description="Fucosyltransferase C-terminal" evidence="16">
    <location>
        <begin position="289"/>
        <end position="438"/>
    </location>
</feature>
<reference evidence="18" key="1">
    <citation type="journal article" date="2023" name="DNA Res.">
        <title>Chromosome-level genome assembly of Phrynocephalus forsythii using third-generation DNA sequencing and Hi-C analysis.</title>
        <authorList>
            <person name="Qi Y."/>
            <person name="Zhao W."/>
            <person name="Zhao Y."/>
            <person name="Niu C."/>
            <person name="Cao S."/>
            <person name="Zhang Y."/>
        </authorList>
    </citation>
    <scope>NUCLEOTIDE SEQUENCE</scope>
    <source>
        <tissue evidence="18">Muscle</tissue>
    </source>
</reference>
<organism evidence="18 19">
    <name type="scientific">Phrynocephalus forsythii</name>
    <dbReference type="NCBI Taxonomy" id="171643"/>
    <lineage>
        <taxon>Eukaryota</taxon>
        <taxon>Metazoa</taxon>
        <taxon>Chordata</taxon>
        <taxon>Craniata</taxon>
        <taxon>Vertebrata</taxon>
        <taxon>Euteleostomi</taxon>
        <taxon>Lepidosauria</taxon>
        <taxon>Squamata</taxon>
        <taxon>Bifurcata</taxon>
        <taxon>Unidentata</taxon>
        <taxon>Episquamata</taxon>
        <taxon>Toxicofera</taxon>
        <taxon>Iguania</taxon>
        <taxon>Acrodonta</taxon>
        <taxon>Agamidae</taxon>
        <taxon>Agaminae</taxon>
        <taxon>Phrynocephalus</taxon>
    </lineage>
</organism>
<keyword evidence="6 13" id="KW-0812">Transmembrane</keyword>
<evidence type="ECO:0000256" key="5">
    <source>
        <dbReference type="ARBA" id="ARBA00022679"/>
    </source>
</evidence>
<feature type="signal peptide" evidence="15">
    <location>
        <begin position="1"/>
        <end position="27"/>
    </location>
</feature>
<feature type="chain" id="PRO_5040280324" description="Fucosyltransferase" evidence="15">
    <location>
        <begin position="28"/>
        <end position="571"/>
    </location>
</feature>
<comment type="caution">
    <text evidence="18">The sequence shown here is derived from an EMBL/GenBank/DDBJ whole genome shotgun (WGS) entry which is preliminary data.</text>
</comment>
<accession>A0A9Q1AZN0</accession>
<evidence type="ECO:0000256" key="3">
    <source>
        <dbReference type="ARBA" id="ARBA00008919"/>
    </source>
</evidence>
<evidence type="ECO:0000256" key="11">
    <source>
        <dbReference type="ARBA" id="ARBA00047273"/>
    </source>
</evidence>
<dbReference type="Proteomes" id="UP001142489">
    <property type="component" value="Unassembled WGS sequence"/>
</dbReference>
<evidence type="ECO:0000256" key="10">
    <source>
        <dbReference type="ARBA" id="ARBA00023180"/>
    </source>
</evidence>
<keyword evidence="8" id="KW-1133">Transmembrane helix</keyword>
<feature type="compositionally biased region" description="Basic and acidic residues" evidence="14">
    <location>
        <begin position="256"/>
        <end position="268"/>
    </location>
</feature>
<dbReference type="PANTHER" id="PTHR11929">
    <property type="entry name" value="ALPHA- 1,3 -FUCOSYLTRANSFERASE"/>
    <property type="match status" value="1"/>
</dbReference>
<dbReference type="Pfam" id="PF17039">
    <property type="entry name" value="Glyco_tran_10_N"/>
    <property type="match status" value="1"/>
</dbReference>
<dbReference type="SUPFAM" id="SSF53756">
    <property type="entry name" value="UDP-Glycosyltransferase/glycogen phosphorylase"/>
    <property type="match status" value="1"/>
</dbReference>
<feature type="domain" description="Fucosyltransferase N-terminal" evidence="17">
    <location>
        <begin position="132"/>
        <end position="234"/>
    </location>
</feature>
<dbReference type="GO" id="GO:0032580">
    <property type="term" value="C:Golgi cisterna membrane"/>
    <property type="evidence" value="ECO:0007669"/>
    <property type="project" value="UniProtKB-SubCell"/>
</dbReference>
<evidence type="ECO:0000256" key="12">
    <source>
        <dbReference type="ARBA" id="ARBA00048647"/>
    </source>
</evidence>
<comment type="pathway">
    <text evidence="2">Protein modification; protein glycosylation.</text>
</comment>
<proteinExistence type="inferred from homology"/>
<dbReference type="Pfam" id="PF00852">
    <property type="entry name" value="Glyco_transf_10"/>
    <property type="match status" value="1"/>
</dbReference>
<dbReference type="InterPro" id="IPR001503">
    <property type="entry name" value="Glyco_trans_10"/>
</dbReference>
<keyword evidence="15" id="KW-0732">Signal</keyword>
<keyword evidence="7" id="KW-0735">Signal-anchor</keyword>
<evidence type="ECO:0000256" key="2">
    <source>
        <dbReference type="ARBA" id="ARBA00004922"/>
    </source>
</evidence>
<feature type="region of interest" description="Disordered" evidence="14">
    <location>
        <begin position="30"/>
        <end position="87"/>
    </location>
</feature>
<comment type="catalytic activity">
    <reaction evidence="11">
        <text>L-threonyl-[protein] + GDP-beta-L-fucose = 3-O-(alpha-L-fucosyl)-L-threonyl-[protein] + GDP + H(+)</text>
        <dbReference type="Rhea" id="RHEA:70491"/>
        <dbReference type="Rhea" id="RHEA-COMP:11060"/>
        <dbReference type="Rhea" id="RHEA-COMP:17915"/>
        <dbReference type="ChEBI" id="CHEBI:15378"/>
        <dbReference type="ChEBI" id="CHEBI:30013"/>
        <dbReference type="ChEBI" id="CHEBI:57273"/>
        <dbReference type="ChEBI" id="CHEBI:58189"/>
        <dbReference type="ChEBI" id="CHEBI:189631"/>
        <dbReference type="EC" id="2.4.1.221"/>
    </reaction>
    <physiologicalReaction direction="left-to-right" evidence="11">
        <dbReference type="Rhea" id="RHEA:70492"/>
    </physiologicalReaction>
</comment>
<evidence type="ECO:0000256" key="15">
    <source>
        <dbReference type="SAM" id="SignalP"/>
    </source>
</evidence>
<evidence type="ECO:0000313" key="19">
    <source>
        <dbReference type="Proteomes" id="UP001142489"/>
    </source>
</evidence>
<keyword evidence="5 13" id="KW-0808">Transferase</keyword>
<dbReference type="GO" id="GO:0005789">
    <property type="term" value="C:endoplasmic reticulum membrane"/>
    <property type="evidence" value="ECO:0007669"/>
    <property type="project" value="UniProtKB-SubCell"/>
</dbReference>
<evidence type="ECO:0000256" key="9">
    <source>
        <dbReference type="ARBA" id="ARBA00023136"/>
    </source>
</evidence>
<sequence>MAFPRRPLGATLALLLGSCFGAWPVAARQERPGLEGGLEGKGGGGGGGRRPEGNEPPVWGDEGGGVSGELPEGDSGEASSSSSSPFFQPAAGNAGLGMMGMMGMASVGASASVSPSFRGPGNRDRRPNQELPIVLWWSGSLFPHFPGETERIDCRRGSCLSTKNRRVRLHRRTRALLFYGTDFRAYEAPLPRLPHQAWALFHEESPMNNYLLSHPPGIALFNYTATFRRESDYPLSLQWLPGLDYLRRPPPFSLAQKDRWRTTRRPEEEGKEVEDEEGGGGGGPGLAPVLYVQSHCDVPSDRDRYVRELMKYIQVDSYGKCMNNRELPSMRLRDTSTATTEDSEFMTFISKYKFHLAMENAICHDYMTEKLWRPMHVGAVPIYRGSPSVRDWMPDNHSIILIDDFGSPKELAEYIDFLDKNPDEYLKYLAYKKPGGITNQFLLHNMERREWGVNDMTLPNYLNGFECFVCDRENDRINAEKDHKKTRGKLPAPEPRIAQFTHMGCPPPAPGYGNIEDIPAGDSWKEMWLQDYWQSLDQGEALTAMIHHNESHQGKFWDYMHKVFLKRTQQN</sequence>
<feature type="region of interest" description="Disordered" evidence="14">
    <location>
        <begin position="256"/>
        <end position="284"/>
    </location>
</feature>
<keyword evidence="4 13" id="KW-0328">Glycosyltransferase</keyword>
<evidence type="ECO:0000313" key="18">
    <source>
        <dbReference type="EMBL" id="KAJ7324434.1"/>
    </source>
</evidence>
<dbReference type="InterPro" id="IPR038577">
    <property type="entry name" value="GT10-like_C_sf"/>
</dbReference>
<dbReference type="GO" id="GO:0046920">
    <property type="term" value="F:alpha-(1-&gt;3)-fucosyltransferase activity"/>
    <property type="evidence" value="ECO:0007669"/>
    <property type="project" value="TreeGrafter"/>
</dbReference>
<comment type="similarity">
    <text evidence="3 13">Belongs to the glycosyltransferase 10 family.</text>
</comment>
<evidence type="ECO:0000256" key="4">
    <source>
        <dbReference type="ARBA" id="ARBA00022676"/>
    </source>
</evidence>
<evidence type="ECO:0000256" key="1">
    <source>
        <dbReference type="ARBA" id="ARBA00004648"/>
    </source>
</evidence>
<dbReference type="AlphaFoldDB" id="A0A9Q1AZN0"/>
<dbReference type="PANTHER" id="PTHR11929:SF198">
    <property type="entry name" value="ALPHA-(1,3)-FUCOSYLTRANSFERASE 11"/>
    <property type="match status" value="1"/>
</dbReference>
<dbReference type="EC" id="2.4.1.-" evidence="13"/>
<protein>
    <recommendedName>
        <fullName evidence="13">Fucosyltransferase</fullName>
        <ecNumber evidence="13">2.4.1.-</ecNumber>
    </recommendedName>
</protein>
<dbReference type="Gene3D" id="3.40.50.11660">
    <property type="entry name" value="Glycosyl transferase family 10, C-terminal domain"/>
    <property type="match status" value="1"/>
</dbReference>
<keyword evidence="9" id="KW-0472">Membrane</keyword>
<evidence type="ECO:0000256" key="13">
    <source>
        <dbReference type="RuleBase" id="RU003832"/>
    </source>
</evidence>
<evidence type="ECO:0000259" key="17">
    <source>
        <dbReference type="Pfam" id="PF17039"/>
    </source>
</evidence>
<keyword evidence="10" id="KW-0325">Glycoprotein</keyword>
<evidence type="ECO:0000256" key="6">
    <source>
        <dbReference type="ARBA" id="ARBA00022692"/>
    </source>
</evidence>
<dbReference type="PROSITE" id="PS51257">
    <property type="entry name" value="PROKAR_LIPOPROTEIN"/>
    <property type="match status" value="1"/>
</dbReference>
<dbReference type="FunFam" id="3.40.50.11660:FF:000002">
    <property type="entry name" value="Alpha-(1,3)-fucosyltransferase"/>
    <property type="match status" value="1"/>
</dbReference>
<evidence type="ECO:0000256" key="7">
    <source>
        <dbReference type="ARBA" id="ARBA00022968"/>
    </source>
</evidence>